<protein>
    <recommendedName>
        <fullName evidence="4">HTH araC/xylS-type domain-containing protein</fullName>
    </recommendedName>
</protein>
<dbReference type="STRING" id="1480694.DC28_06355"/>
<dbReference type="EMBL" id="JNUP01000049">
    <property type="protein sequence ID" value="KGE72670.1"/>
    <property type="molecule type" value="Genomic_DNA"/>
</dbReference>
<dbReference type="RefSeq" id="WP_037546925.1">
    <property type="nucleotide sequence ID" value="NZ_JNUP01000049.1"/>
</dbReference>
<dbReference type="SUPFAM" id="SSF46689">
    <property type="entry name" value="Homeodomain-like"/>
    <property type="match status" value="2"/>
</dbReference>
<dbReference type="AlphaFoldDB" id="A0A098QXQ2"/>
<dbReference type="PROSITE" id="PS01124">
    <property type="entry name" value="HTH_ARAC_FAMILY_2"/>
    <property type="match status" value="1"/>
</dbReference>
<evidence type="ECO:0000313" key="5">
    <source>
        <dbReference type="EMBL" id="KGE72670.1"/>
    </source>
</evidence>
<dbReference type="PANTHER" id="PTHR47504:SF5">
    <property type="entry name" value="RIGHT ORIGIN-BINDING PROTEIN"/>
    <property type="match status" value="1"/>
</dbReference>
<feature type="domain" description="HTH araC/xylS-type" evidence="4">
    <location>
        <begin position="12"/>
        <end position="110"/>
    </location>
</feature>
<evidence type="ECO:0000256" key="1">
    <source>
        <dbReference type="ARBA" id="ARBA00023015"/>
    </source>
</evidence>
<keyword evidence="3" id="KW-0804">Transcription</keyword>
<organism evidence="5 6">
    <name type="scientific">Spirochaeta lutea</name>
    <dbReference type="NCBI Taxonomy" id="1480694"/>
    <lineage>
        <taxon>Bacteria</taxon>
        <taxon>Pseudomonadati</taxon>
        <taxon>Spirochaetota</taxon>
        <taxon>Spirochaetia</taxon>
        <taxon>Spirochaetales</taxon>
        <taxon>Spirochaetaceae</taxon>
        <taxon>Spirochaeta</taxon>
    </lineage>
</organism>
<evidence type="ECO:0000256" key="3">
    <source>
        <dbReference type="ARBA" id="ARBA00023163"/>
    </source>
</evidence>
<dbReference type="Pfam" id="PF12833">
    <property type="entry name" value="HTH_18"/>
    <property type="match status" value="1"/>
</dbReference>
<sequence length="242" mass="27247">MHPCDETDRRLQRVFDLVEEYISGSCTVETMAREACYSLFHFIRIFTRASLYSPYEYLIRRRVASAMGRVFREEMRITDAAFEYGFDSVEGFSRAVKRCCGRSPSQLTPEILFYLPSPWSVPRLETYRRVCQGSEICAWDEPGVGRWWGDGAGEKGGGEDCAPGPASKQIRAIAFEYLGQQGFGCLLSLREAEEVVSHAIGSILPNRTGRAISPGAPHPDSQNLFKVLLTHEACARRTEEMI</sequence>
<dbReference type="Gene3D" id="1.10.10.60">
    <property type="entry name" value="Homeodomain-like"/>
    <property type="match status" value="1"/>
</dbReference>
<comment type="caution">
    <text evidence="5">The sequence shown here is derived from an EMBL/GenBank/DDBJ whole genome shotgun (WGS) entry which is preliminary data.</text>
</comment>
<dbReference type="GO" id="GO:0003700">
    <property type="term" value="F:DNA-binding transcription factor activity"/>
    <property type="evidence" value="ECO:0007669"/>
    <property type="project" value="InterPro"/>
</dbReference>
<evidence type="ECO:0000256" key="2">
    <source>
        <dbReference type="ARBA" id="ARBA00023125"/>
    </source>
</evidence>
<dbReference type="SMART" id="SM00342">
    <property type="entry name" value="HTH_ARAC"/>
    <property type="match status" value="1"/>
</dbReference>
<dbReference type="OrthoDB" id="328780at2"/>
<evidence type="ECO:0000259" key="4">
    <source>
        <dbReference type="PROSITE" id="PS01124"/>
    </source>
</evidence>
<accession>A0A098QXQ2</accession>
<dbReference type="InterPro" id="IPR050959">
    <property type="entry name" value="MarA-like"/>
</dbReference>
<dbReference type="InterPro" id="IPR018060">
    <property type="entry name" value="HTH_AraC"/>
</dbReference>
<dbReference type="Proteomes" id="UP000029692">
    <property type="component" value="Unassembled WGS sequence"/>
</dbReference>
<name>A0A098QXQ2_9SPIO</name>
<proteinExistence type="predicted"/>
<dbReference type="PANTHER" id="PTHR47504">
    <property type="entry name" value="RIGHT ORIGIN-BINDING PROTEIN"/>
    <property type="match status" value="1"/>
</dbReference>
<evidence type="ECO:0000313" key="6">
    <source>
        <dbReference type="Proteomes" id="UP000029692"/>
    </source>
</evidence>
<dbReference type="InterPro" id="IPR018062">
    <property type="entry name" value="HTH_AraC-typ_CS"/>
</dbReference>
<keyword evidence="6" id="KW-1185">Reference proteome</keyword>
<dbReference type="PROSITE" id="PS00041">
    <property type="entry name" value="HTH_ARAC_FAMILY_1"/>
    <property type="match status" value="1"/>
</dbReference>
<keyword evidence="2" id="KW-0238">DNA-binding</keyword>
<reference evidence="5 6" key="1">
    <citation type="submission" date="2014-05" db="EMBL/GenBank/DDBJ databases">
        <title>De novo Genome Sequence of Spirocheata sp.</title>
        <authorList>
            <person name="Shivani Y."/>
            <person name="Subhash Y."/>
            <person name="Tushar L."/>
            <person name="Sasikala C."/>
            <person name="Ramana C.V."/>
        </authorList>
    </citation>
    <scope>NUCLEOTIDE SEQUENCE [LARGE SCALE GENOMIC DNA]</scope>
    <source>
        <strain evidence="5 6">JC230</strain>
    </source>
</reference>
<dbReference type="GO" id="GO:0043565">
    <property type="term" value="F:sequence-specific DNA binding"/>
    <property type="evidence" value="ECO:0007669"/>
    <property type="project" value="InterPro"/>
</dbReference>
<dbReference type="InterPro" id="IPR009057">
    <property type="entry name" value="Homeodomain-like_sf"/>
</dbReference>
<keyword evidence="1" id="KW-0805">Transcription regulation</keyword>
<gene>
    <name evidence="5" type="ORF">DC28_06355</name>
</gene>
<dbReference type="eggNOG" id="COG2207">
    <property type="taxonomic scope" value="Bacteria"/>
</dbReference>